<dbReference type="Proteomes" id="UP000002490">
    <property type="component" value="Chromosome"/>
</dbReference>
<evidence type="ECO:0000313" key="1">
    <source>
        <dbReference type="EMBL" id="AAM87142.1"/>
    </source>
</evidence>
<name>Q8CKE3_YERPE</name>
<proteinExistence type="predicted"/>
<dbReference type="HOGENOM" id="CLU_3031579_0_0_6"/>
<organism evidence="1 2">
    <name type="scientific">Yersinia pestis</name>
    <dbReference type="NCBI Taxonomy" id="632"/>
    <lineage>
        <taxon>Bacteria</taxon>
        <taxon>Pseudomonadati</taxon>
        <taxon>Pseudomonadota</taxon>
        <taxon>Gammaproteobacteria</taxon>
        <taxon>Enterobacterales</taxon>
        <taxon>Yersiniaceae</taxon>
        <taxon>Yersinia</taxon>
    </lineage>
</organism>
<reference evidence="1 2" key="1">
    <citation type="journal article" date="2002" name="J. Bacteriol.">
        <title>Genome sequence of Yersinia pestis KIM.</title>
        <authorList>
            <person name="Deng W."/>
            <person name="Burland V."/>
            <person name="Plunkett G.III."/>
            <person name="Boutin A."/>
            <person name="Mayhew G.F."/>
            <person name="Liss P."/>
            <person name="Perna N.T."/>
            <person name="Rose D.J."/>
            <person name="Mau B."/>
            <person name="Zhou S."/>
            <person name="Schwartz D.C."/>
            <person name="Fetherston J.D."/>
            <person name="Lindler L.E."/>
            <person name="Brubaker R.R."/>
            <person name="Plana G.V."/>
            <person name="Straley S.C."/>
            <person name="McDonough K.A."/>
            <person name="Nilles M.L."/>
            <person name="Matson J.S."/>
            <person name="Blattner F.R."/>
            <person name="Perry R.D."/>
        </authorList>
    </citation>
    <scope>NUCLEOTIDE SEQUENCE [LARGE SCALE GENOMIC DNA]</scope>
    <source>
        <strain evidence="2">KIM10+ / Biovar Mediaevalis</strain>
    </source>
</reference>
<gene>
    <name evidence="1" type="ordered locus">y3593</name>
</gene>
<evidence type="ECO:0000313" key="2">
    <source>
        <dbReference type="Proteomes" id="UP000002490"/>
    </source>
</evidence>
<dbReference type="EMBL" id="AE009952">
    <property type="protein sequence ID" value="AAM87142.1"/>
    <property type="molecule type" value="Genomic_DNA"/>
</dbReference>
<protein>
    <submittedName>
        <fullName evidence="1">Uncharacterized protein</fullName>
    </submittedName>
</protein>
<dbReference type="KEGG" id="ypk:y3593"/>
<dbReference type="AlphaFoldDB" id="Q8CKE3"/>
<accession>Q8CKE3</accession>
<sequence>MIIIAKSLSLVQLAGVNGYQFHFATFVGSIDKACGDPIGANNSEANHIVNSIPIK</sequence>